<dbReference type="Proteomes" id="UP000823611">
    <property type="component" value="Unassembled WGS sequence"/>
</dbReference>
<dbReference type="EMBL" id="JADIMX010000035">
    <property type="protein sequence ID" value="MBO8434051.1"/>
    <property type="molecule type" value="Genomic_DNA"/>
</dbReference>
<comment type="caution">
    <text evidence="1">The sequence shown here is derived from an EMBL/GenBank/DDBJ whole genome shotgun (WGS) entry which is preliminary data.</text>
</comment>
<dbReference type="NCBIfam" id="TIGR01866">
    <property type="entry name" value="cas_Csn2"/>
    <property type="match status" value="1"/>
</dbReference>
<proteinExistence type="predicted"/>
<gene>
    <name evidence="1" type="primary">csn2</name>
    <name evidence="1" type="ORF">IAC55_01850</name>
</gene>
<name>A0A9D9DUT8_9FIRM</name>
<sequence>MTIVHSDMGLYIDLKENIVNVVVVENKRMLSNLTNELYIQCNGGYGEFVLAEKDKLFKFSEKVVFVPEPFSISCNDKKILSLLHKELCNEALDNLYEETSSINSAVANYMENLVSRLPYPITFSDDLDILGLLKLMHISFDDYSETLCEKIINYIKILSSLTKFNTIVFLNLKAFLDDWELKEVYKIAFYNKMHIVLIESYLYDKLDNENTIIFDKDLCVIEF</sequence>
<evidence type="ECO:0000313" key="2">
    <source>
        <dbReference type="Proteomes" id="UP000823611"/>
    </source>
</evidence>
<reference evidence="1" key="1">
    <citation type="submission" date="2020-10" db="EMBL/GenBank/DDBJ databases">
        <authorList>
            <person name="Gilroy R."/>
        </authorList>
    </citation>
    <scope>NUCLEOTIDE SEQUENCE</scope>
    <source>
        <strain evidence="1">F6-4510</strain>
    </source>
</reference>
<organism evidence="1 2">
    <name type="scientific">Candidatus Fimicola merdigallinarum</name>
    <dbReference type="NCBI Taxonomy" id="2840819"/>
    <lineage>
        <taxon>Bacteria</taxon>
        <taxon>Bacillati</taxon>
        <taxon>Bacillota</taxon>
        <taxon>Clostridia</taxon>
        <taxon>Lachnospirales</taxon>
        <taxon>Lachnospiraceae</taxon>
        <taxon>Lachnospiraceae incertae sedis</taxon>
        <taxon>Candidatus Fimicola</taxon>
    </lineage>
</organism>
<dbReference type="InterPro" id="IPR010146">
    <property type="entry name" value="CRISPR-assoc_prot_Csn2-typ"/>
</dbReference>
<accession>A0A9D9DUT8</accession>
<dbReference type="InterPro" id="IPR038600">
    <property type="entry name" value="Csn2_sf"/>
</dbReference>
<protein>
    <submittedName>
        <fullName evidence="1">Type II-A CRISPR-associated protein Csn2</fullName>
    </submittedName>
</protein>
<evidence type="ECO:0000313" key="1">
    <source>
        <dbReference type="EMBL" id="MBO8434051.1"/>
    </source>
</evidence>
<dbReference type="Gene3D" id="3.40.50.11940">
    <property type="match status" value="2"/>
</dbReference>
<dbReference type="Pfam" id="PF09711">
    <property type="entry name" value="Cas_Csn2"/>
    <property type="match status" value="1"/>
</dbReference>
<dbReference type="AlphaFoldDB" id="A0A9D9DUT8"/>
<reference evidence="1" key="2">
    <citation type="journal article" date="2021" name="PeerJ">
        <title>Extensive microbial diversity within the chicken gut microbiome revealed by metagenomics and culture.</title>
        <authorList>
            <person name="Gilroy R."/>
            <person name="Ravi A."/>
            <person name="Getino M."/>
            <person name="Pursley I."/>
            <person name="Horton D.L."/>
            <person name="Alikhan N.F."/>
            <person name="Baker D."/>
            <person name="Gharbi K."/>
            <person name="Hall N."/>
            <person name="Watson M."/>
            <person name="Adriaenssens E.M."/>
            <person name="Foster-Nyarko E."/>
            <person name="Jarju S."/>
            <person name="Secka A."/>
            <person name="Antonio M."/>
            <person name="Oren A."/>
            <person name="Chaudhuri R.R."/>
            <person name="La Ragione R."/>
            <person name="Hildebrand F."/>
            <person name="Pallen M.J."/>
        </authorList>
    </citation>
    <scope>NUCLEOTIDE SEQUENCE</scope>
    <source>
        <strain evidence="1">F6-4510</strain>
    </source>
</reference>